<accession>A0AAD5DAI0</accession>
<dbReference type="Proteomes" id="UP001206925">
    <property type="component" value="Unassembled WGS sequence"/>
</dbReference>
<feature type="non-terminal residue" evidence="1">
    <location>
        <position position="62"/>
    </location>
</feature>
<proteinExistence type="predicted"/>
<name>A0AAD5DAI0_AMBAR</name>
<evidence type="ECO:0000313" key="2">
    <source>
        <dbReference type="Proteomes" id="UP001206925"/>
    </source>
</evidence>
<feature type="non-terminal residue" evidence="1">
    <location>
        <position position="1"/>
    </location>
</feature>
<sequence length="62" mass="7431">LINTINTFCSRHQRSTSHSSAVLFLFDYSDHTVLLGCRHQPHTVTRQYRYRFVVLDYLQTTW</sequence>
<evidence type="ECO:0000313" key="1">
    <source>
        <dbReference type="EMBL" id="KAI7754565.1"/>
    </source>
</evidence>
<keyword evidence="2" id="KW-1185">Reference proteome</keyword>
<organism evidence="1 2">
    <name type="scientific">Ambrosia artemisiifolia</name>
    <name type="common">Common ragweed</name>
    <dbReference type="NCBI Taxonomy" id="4212"/>
    <lineage>
        <taxon>Eukaryota</taxon>
        <taxon>Viridiplantae</taxon>
        <taxon>Streptophyta</taxon>
        <taxon>Embryophyta</taxon>
        <taxon>Tracheophyta</taxon>
        <taxon>Spermatophyta</taxon>
        <taxon>Magnoliopsida</taxon>
        <taxon>eudicotyledons</taxon>
        <taxon>Gunneridae</taxon>
        <taxon>Pentapetalae</taxon>
        <taxon>asterids</taxon>
        <taxon>campanulids</taxon>
        <taxon>Asterales</taxon>
        <taxon>Asteraceae</taxon>
        <taxon>Asteroideae</taxon>
        <taxon>Heliantheae alliance</taxon>
        <taxon>Heliantheae</taxon>
        <taxon>Ambrosia</taxon>
    </lineage>
</organism>
<dbReference type="AlphaFoldDB" id="A0AAD5DAI0"/>
<protein>
    <submittedName>
        <fullName evidence="1">Uncharacterized protein</fullName>
    </submittedName>
</protein>
<comment type="caution">
    <text evidence="1">The sequence shown here is derived from an EMBL/GenBank/DDBJ whole genome shotgun (WGS) entry which is preliminary data.</text>
</comment>
<gene>
    <name evidence="1" type="ORF">M8C21_013459</name>
</gene>
<reference evidence="1" key="1">
    <citation type="submission" date="2022-06" db="EMBL/GenBank/DDBJ databases">
        <title>Uncovering the hologenomic basis of an extraordinary plant invasion.</title>
        <authorList>
            <person name="Bieker V.C."/>
            <person name="Martin M.D."/>
            <person name="Gilbert T."/>
            <person name="Hodgins K."/>
            <person name="Battlay P."/>
            <person name="Petersen B."/>
            <person name="Wilson J."/>
        </authorList>
    </citation>
    <scope>NUCLEOTIDE SEQUENCE</scope>
    <source>
        <strain evidence="1">AA19_3_7</strain>
        <tissue evidence="1">Leaf</tissue>
    </source>
</reference>
<dbReference type="EMBL" id="JAMZMK010003049">
    <property type="protein sequence ID" value="KAI7754565.1"/>
    <property type="molecule type" value="Genomic_DNA"/>
</dbReference>